<comment type="caution">
    <text evidence="2">The sequence shown here is derived from an EMBL/GenBank/DDBJ whole genome shotgun (WGS) entry which is preliminary data.</text>
</comment>
<evidence type="ECO:0000313" key="2">
    <source>
        <dbReference type="EMBL" id="KAG6964746.1"/>
    </source>
</evidence>
<evidence type="ECO:0000313" key="3">
    <source>
        <dbReference type="Proteomes" id="UP000709295"/>
    </source>
</evidence>
<dbReference type="InterPro" id="IPR038717">
    <property type="entry name" value="Tc1-like_DDE_dom"/>
</dbReference>
<organism evidence="2 3">
    <name type="scientific">Phytophthora aleatoria</name>
    <dbReference type="NCBI Taxonomy" id="2496075"/>
    <lineage>
        <taxon>Eukaryota</taxon>
        <taxon>Sar</taxon>
        <taxon>Stramenopiles</taxon>
        <taxon>Oomycota</taxon>
        <taxon>Peronosporomycetes</taxon>
        <taxon>Peronosporales</taxon>
        <taxon>Peronosporaceae</taxon>
        <taxon>Phytophthora</taxon>
    </lineage>
</organism>
<name>A0A8J5IY81_9STRA</name>
<dbReference type="Proteomes" id="UP000709295">
    <property type="component" value="Unassembled WGS sequence"/>
</dbReference>
<protein>
    <recommendedName>
        <fullName evidence="1">Tc1-like transposase DDE domain-containing protein</fullName>
    </recommendedName>
</protein>
<dbReference type="AlphaFoldDB" id="A0A8J5IY81"/>
<evidence type="ECO:0000259" key="1">
    <source>
        <dbReference type="Pfam" id="PF13358"/>
    </source>
</evidence>
<sequence length="217" mass="24360">MYSADFKWRAVTVHYAYAVSCEVVGRVLGVSRRSPVVCTVEETGHILAKERDALPGYPAAVVAFVASYSKDHACFYVEELLAEVKRRFPVQQRGLCASSTAVRVESIAKVAGLLQLPEQLIFLDETSKNGLDSMRRYAWSARGERAVVRVPFKRGNRVSIMATCDVGGYVAWETTQGTFTRKRFHRALVKQAVMNLNPWPLSRSIVIMDNALIHMYK</sequence>
<keyword evidence="3" id="KW-1185">Reference proteome</keyword>
<accession>A0A8J5IY81</accession>
<gene>
    <name evidence="2" type="ORF">JG688_00007560</name>
</gene>
<feature type="domain" description="Tc1-like transposase DDE" evidence="1">
    <location>
        <begin position="119"/>
        <end position="214"/>
    </location>
</feature>
<proteinExistence type="predicted"/>
<dbReference type="EMBL" id="JAENGY010000367">
    <property type="protein sequence ID" value="KAG6964746.1"/>
    <property type="molecule type" value="Genomic_DNA"/>
</dbReference>
<dbReference type="Pfam" id="PF13358">
    <property type="entry name" value="DDE_3"/>
    <property type="match status" value="1"/>
</dbReference>
<reference evidence="2" key="1">
    <citation type="submission" date="2021-01" db="EMBL/GenBank/DDBJ databases">
        <title>Phytophthora aleatoria, a newly-described species from Pinus radiata is distinct from Phytophthora cactorum isolates based on comparative genomics.</title>
        <authorList>
            <person name="Mcdougal R."/>
            <person name="Panda P."/>
            <person name="Williams N."/>
            <person name="Studholme D.J."/>
        </authorList>
    </citation>
    <scope>NUCLEOTIDE SEQUENCE</scope>
    <source>
        <strain evidence="2">NZFS 4037</strain>
    </source>
</reference>